<name>A0A218NZI5_THECE</name>
<feature type="transmembrane region" description="Helical" evidence="1">
    <location>
        <begin position="20"/>
        <end position="37"/>
    </location>
</feature>
<dbReference type="OrthoDB" id="99896at2157"/>
<feature type="transmembrane region" description="Helical" evidence="1">
    <location>
        <begin position="185"/>
        <end position="205"/>
    </location>
</feature>
<feature type="transmembrane region" description="Helical" evidence="1">
    <location>
        <begin position="134"/>
        <end position="153"/>
    </location>
</feature>
<keyword evidence="1" id="KW-0472">Membrane</keyword>
<evidence type="ECO:0000256" key="1">
    <source>
        <dbReference type="SAM" id="Phobius"/>
    </source>
</evidence>
<dbReference type="AlphaFoldDB" id="A0A218NZI5"/>
<dbReference type="EMBL" id="CP014854">
    <property type="protein sequence ID" value="ASI98078.1"/>
    <property type="molecule type" value="Genomic_DNA"/>
</dbReference>
<evidence type="ECO:0000313" key="2">
    <source>
        <dbReference type="EMBL" id="ASI98078.1"/>
    </source>
</evidence>
<organism evidence="2 3">
    <name type="scientific">Thermococcus celer Vu 13 = JCM 8558</name>
    <dbReference type="NCBI Taxonomy" id="1293037"/>
    <lineage>
        <taxon>Archaea</taxon>
        <taxon>Methanobacteriati</taxon>
        <taxon>Methanobacteriota</taxon>
        <taxon>Thermococci</taxon>
        <taxon>Thermococcales</taxon>
        <taxon>Thermococcaceae</taxon>
        <taxon>Thermococcus</taxon>
    </lineage>
</organism>
<dbReference type="RefSeq" id="WP_088862055.1">
    <property type="nucleotide sequence ID" value="NZ_CP014854.1"/>
</dbReference>
<dbReference type="Pfam" id="PF11667">
    <property type="entry name" value="DUF3267"/>
    <property type="match status" value="1"/>
</dbReference>
<dbReference type="KEGG" id="tce:A3L02_00065"/>
<reference evidence="2 3" key="1">
    <citation type="submission" date="2016-03" db="EMBL/GenBank/DDBJ databases">
        <title>Complete genome sequence of Thermococcus celer.</title>
        <authorList>
            <person name="Oger P.M."/>
        </authorList>
    </citation>
    <scope>NUCLEOTIDE SEQUENCE [LARGE SCALE GENOMIC DNA]</scope>
    <source>
        <strain evidence="2 3">Vu 13</strain>
    </source>
</reference>
<accession>A0A218NZI5</accession>
<keyword evidence="1" id="KW-0812">Transmembrane</keyword>
<protein>
    <submittedName>
        <fullName evidence="2">Uncharacterized protein</fullName>
    </submittedName>
</protein>
<keyword evidence="1" id="KW-1133">Transmembrane helix</keyword>
<proteinExistence type="predicted"/>
<feature type="transmembrane region" description="Helical" evidence="1">
    <location>
        <begin position="49"/>
        <end position="67"/>
    </location>
</feature>
<evidence type="ECO:0000313" key="3">
    <source>
        <dbReference type="Proteomes" id="UP000197156"/>
    </source>
</evidence>
<dbReference type="InterPro" id="IPR021683">
    <property type="entry name" value="DUF3267"/>
</dbReference>
<dbReference type="Proteomes" id="UP000197156">
    <property type="component" value="Chromosome"/>
</dbReference>
<keyword evidence="3" id="KW-1185">Reference proteome</keyword>
<gene>
    <name evidence="2" type="ORF">A3L02_00065</name>
</gene>
<feature type="transmembrane region" description="Helical" evidence="1">
    <location>
        <begin position="106"/>
        <end position="127"/>
    </location>
</feature>
<dbReference type="GeneID" id="33323097"/>
<sequence length="209" mass="23405">MNPEEFPHPFTLERYEWEIVSLAFLLFMLSALILKPLGLEITFTSSSDLLRYLIAPLIFVVAVHEGLHAGVARLLGGKVEFGLSVFGKINLAPYVAVRTPLRKVEWVYVIIEPVLLSVVAYILAFALHSPWWGLVFLFNTSGMAGDLLILTLLPGMPEDALLVDEGTTMRSTQEFPELPRRVSTAINVLALILLLYLLLNFRIAVEVER</sequence>